<feature type="compositionally biased region" description="Pro residues" evidence="1">
    <location>
        <begin position="171"/>
        <end position="212"/>
    </location>
</feature>
<evidence type="ECO:0000259" key="3">
    <source>
        <dbReference type="Pfam" id="PF18820"/>
    </source>
</evidence>
<dbReference type="InterPro" id="IPR041016">
    <property type="entry name" value="BD_b_sandwich"/>
</dbReference>
<dbReference type="Pfam" id="PF18820">
    <property type="entry name" value="BD_b_sandwich"/>
    <property type="match status" value="1"/>
</dbReference>
<gene>
    <name evidence="4" type="ORF">AZI86_17580</name>
</gene>
<keyword evidence="5" id="KW-1185">Reference proteome</keyword>
<evidence type="ECO:0000313" key="5">
    <source>
        <dbReference type="Proteomes" id="UP000075320"/>
    </source>
</evidence>
<feature type="compositionally biased region" description="Low complexity" evidence="1">
    <location>
        <begin position="27"/>
        <end position="49"/>
    </location>
</feature>
<dbReference type="EMBL" id="LUKE01000006">
    <property type="protein sequence ID" value="KYG61519.1"/>
    <property type="molecule type" value="Genomic_DNA"/>
</dbReference>
<feature type="domain" description="Bdellovibrio beta-sandwich" evidence="3">
    <location>
        <begin position="50"/>
        <end position="169"/>
    </location>
</feature>
<feature type="region of interest" description="Disordered" evidence="1">
    <location>
        <begin position="24"/>
        <end position="49"/>
    </location>
</feature>
<sequence length="477" mass="51067">MKRSLILILTVSLLLQSTGHADFADLPDPGGDSSSQSGSPGSGQQPAAGEYAGSLTIGGLSRRTGGTVYTARLHKPLPLSRLDVRVTLSKVKFYSVTLITEQGERFLVSEFNNTSVFETGTLVSSKNLGTQNAIASIELVTESYSGEADIILTALSKSEVPKLLLKVEAPKPAPSPVPAPTATPEPSPSPTATPAPNPTPAPTVTPSPSPAPEPDDSYNIRVGDTVLYNSNIVGKVLKVLADDYATVVFADGKREDVDRAFLEKSTRCVGTLCEGKKVYYNGTKAQIINIFSSGWVYLSLRNGQKIVVDMYFVSEQNQGCSKDGICVGDGILYKNRYDGTVVEVLSEERILIRLEGSTATLTVGSNQLAKSLQCTEGSARSCVGEKVLIQGNGATILGIYSNGTAKVRMDNQNRVLWVNHNSLTKNIRCMKNICVGQRVRYGVSSALVLEIYSNGTARVEIGILGKQYLVRVDSLRP</sequence>
<dbReference type="AlphaFoldDB" id="A0A150WER6"/>
<dbReference type="OrthoDB" id="5288801at2"/>
<name>A0A150WER6_BDEBC</name>
<evidence type="ECO:0000256" key="2">
    <source>
        <dbReference type="SAM" id="SignalP"/>
    </source>
</evidence>
<protein>
    <recommendedName>
        <fullName evidence="3">Bdellovibrio beta-sandwich domain-containing protein</fullName>
    </recommendedName>
</protein>
<dbReference type="Proteomes" id="UP000075320">
    <property type="component" value="Unassembled WGS sequence"/>
</dbReference>
<feature type="signal peptide" evidence="2">
    <location>
        <begin position="1"/>
        <end position="21"/>
    </location>
</feature>
<accession>A0A150WER6</accession>
<organism evidence="4 5">
    <name type="scientific">Bdellovibrio bacteriovorus</name>
    <dbReference type="NCBI Taxonomy" id="959"/>
    <lineage>
        <taxon>Bacteria</taxon>
        <taxon>Pseudomonadati</taxon>
        <taxon>Bdellovibrionota</taxon>
        <taxon>Bdellovibrionia</taxon>
        <taxon>Bdellovibrionales</taxon>
        <taxon>Pseudobdellovibrionaceae</taxon>
        <taxon>Bdellovibrio</taxon>
    </lineage>
</organism>
<feature type="chain" id="PRO_5007572833" description="Bdellovibrio beta-sandwich domain-containing protein" evidence="2">
    <location>
        <begin position="22"/>
        <end position="477"/>
    </location>
</feature>
<evidence type="ECO:0000313" key="4">
    <source>
        <dbReference type="EMBL" id="KYG61519.1"/>
    </source>
</evidence>
<feature type="region of interest" description="Disordered" evidence="1">
    <location>
        <begin position="171"/>
        <end position="218"/>
    </location>
</feature>
<comment type="caution">
    <text evidence="4">The sequence shown here is derived from an EMBL/GenBank/DDBJ whole genome shotgun (WGS) entry which is preliminary data.</text>
</comment>
<evidence type="ECO:0000256" key="1">
    <source>
        <dbReference type="SAM" id="MobiDB-lite"/>
    </source>
</evidence>
<proteinExistence type="predicted"/>
<keyword evidence="2" id="KW-0732">Signal</keyword>
<dbReference type="RefSeq" id="WP_061836601.1">
    <property type="nucleotide sequence ID" value="NZ_LUKE01000006.1"/>
</dbReference>
<reference evidence="4 5" key="1">
    <citation type="submission" date="2016-03" db="EMBL/GenBank/DDBJ databases">
        <authorList>
            <person name="Ploux O."/>
        </authorList>
    </citation>
    <scope>NUCLEOTIDE SEQUENCE [LARGE SCALE GENOMIC DNA]</scope>
    <source>
        <strain evidence="4 5">R0</strain>
    </source>
</reference>